<evidence type="ECO:0000256" key="2">
    <source>
        <dbReference type="ARBA" id="ARBA00022723"/>
    </source>
</evidence>
<dbReference type="InterPro" id="IPR011051">
    <property type="entry name" value="RmlC_Cupin_sf"/>
</dbReference>
<dbReference type="EMBL" id="JARPYI010000001">
    <property type="protein sequence ID" value="MDT2598534.1"/>
    <property type="molecule type" value="Genomic_DNA"/>
</dbReference>
<comment type="similarity">
    <text evidence="7">Belongs to the D-lyxose ketol-isomerase family.</text>
</comment>
<dbReference type="CDD" id="cd20308">
    <property type="entry name" value="cupin_YdaE"/>
    <property type="match status" value="1"/>
</dbReference>
<keyword evidence="5" id="KW-0119">Carbohydrate metabolism</keyword>
<comment type="catalytic activity">
    <reaction evidence="6">
        <text>D-lyxose = D-xylulose</text>
        <dbReference type="Rhea" id="RHEA:14201"/>
        <dbReference type="ChEBI" id="CHEBI:16789"/>
        <dbReference type="ChEBI" id="CHEBI:17140"/>
        <dbReference type="EC" id="5.3.1.15"/>
    </reaction>
</comment>
<evidence type="ECO:0000313" key="10">
    <source>
        <dbReference type="Proteomes" id="UP001252875"/>
    </source>
</evidence>
<proteinExistence type="inferred from homology"/>
<evidence type="ECO:0000256" key="5">
    <source>
        <dbReference type="ARBA" id="ARBA00023277"/>
    </source>
</evidence>
<reference evidence="9 10" key="1">
    <citation type="submission" date="2023-03" db="EMBL/GenBank/DDBJ databases">
        <authorList>
            <person name="Shen W."/>
            <person name="Cai J."/>
        </authorList>
    </citation>
    <scope>NUCLEOTIDE SEQUENCE [LARGE SCALE GENOMIC DNA]</scope>
    <source>
        <strain evidence="9 10">D6-4</strain>
    </source>
</reference>
<keyword evidence="3" id="KW-0464">Manganese</keyword>
<dbReference type="RefSeq" id="WP_311821182.1">
    <property type="nucleotide sequence ID" value="NZ_JARPYF010000001.1"/>
</dbReference>
<keyword evidence="2" id="KW-0479">Metal-binding</keyword>
<evidence type="ECO:0000256" key="6">
    <source>
        <dbReference type="ARBA" id="ARBA00044907"/>
    </source>
</evidence>
<dbReference type="Gene3D" id="2.60.120.10">
    <property type="entry name" value="Jelly Rolls"/>
    <property type="match status" value="1"/>
</dbReference>
<evidence type="ECO:0000313" key="9">
    <source>
        <dbReference type="EMBL" id="MDT2598534.1"/>
    </source>
</evidence>
<accession>A0ABU3EUH9</accession>
<dbReference type="GO" id="GO:0016853">
    <property type="term" value="F:isomerase activity"/>
    <property type="evidence" value="ECO:0007669"/>
    <property type="project" value="UniProtKB-KW"/>
</dbReference>
<dbReference type="InterPro" id="IPR010864">
    <property type="entry name" value="D-lyxose_isomer"/>
</dbReference>
<keyword evidence="10" id="KW-1185">Reference proteome</keyword>
<comment type="caution">
    <text evidence="9">The sequence shown here is derived from an EMBL/GenBank/DDBJ whole genome shotgun (WGS) entry which is preliminary data.</text>
</comment>
<evidence type="ECO:0000256" key="7">
    <source>
        <dbReference type="ARBA" id="ARBA00044951"/>
    </source>
</evidence>
<evidence type="ECO:0000256" key="1">
    <source>
        <dbReference type="ARBA" id="ARBA00001936"/>
    </source>
</evidence>
<name>A0ABU3EUH9_9ENTE</name>
<evidence type="ECO:0000256" key="8">
    <source>
        <dbReference type="ARBA" id="ARBA00044972"/>
    </source>
</evidence>
<dbReference type="EC" id="5.3.1.15" evidence="8"/>
<evidence type="ECO:0000256" key="3">
    <source>
        <dbReference type="ARBA" id="ARBA00023211"/>
    </source>
</evidence>
<comment type="cofactor">
    <cofactor evidence="1">
        <name>Mn(2+)</name>
        <dbReference type="ChEBI" id="CHEBI:29035"/>
    </cofactor>
</comment>
<evidence type="ECO:0000256" key="4">
    <source>
        <dbReference type="ARBA" id="ARBA00023235"/>
    </source>
</evidence>
<sequence>MDYHKRVVKMFQDSGIAFTKQEIAGIDYADFGLDRIEIEGLNLIVYENNDRYCAKEMVLLPGQTCPEHLHPPRNGEEGKRETFRCRKGTVYLYVEGEKTPSVHSALPKGQEKYYTVMHEVVLHAGEQYTIEPNTKHWFQAGSEGAVISEFSSPSDDASDIFTNPEIQRVIK</sequence>
<gene>
    <name evidence="9" type="ORF">P7D85_02035</name>
</gene>
<dbReference type="Proteomes" id="UP001252875">
    <property type="component" value="Unassembled WGS sequence"/>
</dbReference>
<dbReference type="Pfam" id="PF07385">
    <property type="entry name" value="Lyx_isomer"/>
    <property type="match status" value="1"/>
</dbReference>
<organism evidence="9 10">
    <name type="scientific">Enterococcus hulanensis</name>
    <dbReference type="NCBI Taxonomy" id="2559929"/>
    <lineage>
        <taxon>Bacteria</taxon>
        <taxon>Bacillati</taxon>
        <taxon>Bacillota</taxon>
        <taxon>Bacilli</taxon>
        <taxon>Lactobacillales</taxon>
        <taxon>Enterococcaceae</taxon>
        <taxon>Enterococcus</taxon>
    </lineage>
</organism>
<protein>
    <recommendedName>
        <fullName evidence="8">D-lyxose ketol-isomerase</fullName>
        <ecNumber evidence="8">5.3.1.15</ecNumber>
    </recommendedName>
</protein>
<dbReference type="SUPFAM" id="SSF51182">
    <property type="entry name" value="RmlC-like cupins"/>
    <property type="match status" value="1"/>
</dbReference>
<dbReference type="InterPro" id="IPR014710">
    <property type="entry name" value="RmlC-like_jellyroll"/>
</dbReference>
<keyword evidence="4 9" id="KW-0413">Isomerase</keyword>